<feature type="transmembrane region" description="Helical" evidence="9">
    <location>
        <begin position="378"/>
        <end position="398"/>
    </location>
</feature>
<dbReference type="PANTHER" id="PTHR43337">
    <property type="entry name" value="XANTHINE/URACIL PERMEASE C887.17-RELATED"/>
    <property type="match status" value="1"/>
</dbReference>
<reference evidence="10" key="2">
    <citation type="journal article" date="2021" name="PeerJ">
        <title>Extensive microbial diversity within the chicken gut microbiome revealed by metagenomics and culture.</title>
        <authorList>
            <person name="Gilroy R."/>
            <person name="Ravi A."/>
            <person name="Getino M."/>
            <person name="Pursley I."/>
            <person name="Horton D.L."/>
            <person name="Alikhan N.F."/>
            <person name="Baker D."/>
            <person name="Gharbi K."/>
            <person name="Hall N."/>
            <person name="Watson M."/>
            <person name="Adriaenssens E.M."/>
            <person name="Foster-Nyarko E."/>
            <person name="Jarju S."/>
            <person name="Secka A."/>
            <person name="Antonio M."/>
            <person name="Oren A."/>
            <person name="Chaudhuri R.R."/>
            <person name="La Ragione R."/>
            <person name="Hildebrand F."/>
            <person name="Pallen M.J."/>
        </authorList>
    </citation>
    <scope>NUCLEOTIDE SEQUENCE</scope>
    <source>
        <strain evidence="10">23406</strain>
    </source>
</reference>
<dbReference type="EMBL" id="DVOH01000007">
    <property type="protein sequence ID" value="HIU99586.1"/>
    <property type="molecule type" value="Genomic_DNA"/>
</dbReference>
<dbReference type="AlphaFoldDB" id="A0A9D1NBI2"/>
<feature type="transmembrane region" description="Helical" evidence="9">
    <location>
        <begin position="102"/>
        <end position="126"/>
    </location>
</feature>
<feature type="transmembrane region" description="Helical" evidence="9">
    <location>
        <begin position="51"/>
        <end position="71"/>
    </location>
</feature>
<feature type="transmembrane region" description="Helical" evidence="9">
    <location>
        <begin position="354"/>
        <end position="371"/>
    </location>
</feature>
<evidence type="ECO:0000256" key="2">
    <source>
        <dbReference type="ARBA" id="ARBA00005697"/>
    </source>
</evidence>
<dbReference type="Pfam" id="PF00860">
    <property type="entry name" value="Xan_ur_permease"/>
    <property type="match status" value="1"/>
</dbReference>
<feature type="transmembrane region" description="Helical" evidence="9">
    <location>
        <begin position="78"/>
        <end position="96"/>
    </location>
</feature>
<feature type="transmembrane region" description="Helical" evidence="9">
    <location>
        <begin position="410"/>
        <end position="437"/>
    </location>
</feature>
<comment type="caution">
    <text evidence="10">The sequence shown here is derived from an EMBL/GenBank/DDBJ whole genome shotgun (WGS) entry which is preliminary data.</text>
</comment>
<dbReference type="InterPro" id="IPR045018">
    <property type="entry name" value="Azg-like"/>
</dbReference>
<feature type="transmembrane region" description="Helical" evidence="9">
    <location>
        <begin position="138"/>
        <end position="162"/>
    </location>
</feature>
<sequence length="468" mass="49529">MDNFFGITKAGSTIKTEVIAGVTTFMTMCYILMVNAGMFGDPFGTGDQVLGVSYGAIYIATGIAAIVGTVLMGLLSKLPFAQASGMGLNAFFVYTVCVTTGLSYAAALVVVLISGIVFLTLTIFGVREKIFKAIPRSVRIAIPAGIGLFIAFIGLQNAGIVVNDDSTLVNLVSMNFLKDGNQWGTVMPVLVTFFTFILIAVLSQKKVKGSILWGMLIGTAMYYILGASVQGFYDGYAYLGEADHWNPINAFKDFGTQAVGQVFVKGFTDLAGQEVLMIITSILAFAMVDMFDTIGTLYGACSKGGMLDENGNVPKMKQAMLADSIATCTGAILGTSTVTTYVESSAGVAEGGRTGFTSMVVAALFLIALFISPVAELIPGATTAAALMYVGVLMLSGVKEIDWSSPEEAVPAFLTLAIMPFTYNISYGIALGLISHCFIKLFQGKIKDIHPVTVVIAALFIAMFFLTH</sequence>
<feature type="transmembrane region" description="Helical" evidence="9">
    <location>
        <begin position="182"/>
        <end position="202"/>
    </location>
</feature>
<evidence type="ECO:0000256" key="8">
    <source>
        <dbReference type="PIRNR" id="PIRNR005353"/>
    </source>
</evidence>
<evidence type="ECO:0000256" key="9">
    <source>
        <dbReference type="SAM" id="Phobius"/>
    </source>
</evidence>
<gene>
    <name evidence="10" type="ORF">IAB14_00545</name>
</gene>
<evidence type="ECO:0000313" key="11">
    <source>
        <dbReference type="Proteomes" id="UP000886891"/>
    </source>
</evidence>
<feature type="transmembrane region" description="Helical" evidence="9">
    <location>
        <begin position="321"/>
        <end position="342"/>
    </location>
</feature>
<dbReference type="PANTHER" id="PTHR43337:SF1">
    <property type="entry name" value="XANTHINE_URACIL PERMEASE C887.17-RELATED"/>
    <property type="match status" value="1"/>
</dbReference>
<dbReference type="GO" id="GO:0005345">
    <property type="term" value="F:purine nucleobase transmembrane transporter activity"/>
    <property type="evidence" value="ECO:0007669"/>
    <property type="project" value="TreeGrafter"/>
</dbReference>
<keyword evidence="6 8" id="KW-1133">Transmembrane helix</keyword>
<comment type="similarity">
    <text evidence="2 8">Belongs to the nucleobase:cation symporter-2 (NCS2) (TC 2.A.40) family. Azg-like subfamily.</text>
</comment>
<protein>
    <submittedName>
        <fullName evidence="10">NCS2 family permease</fullName>
    </submittedName>
</protein>
<reference evidence="10" key="1">
    <citation type="submission" date="2020-10" db="EMBL/GenBank/DDBJ databases">
        <authorList>
            <person name="Gilroy R."/>
        </authorList>
    </citation>
    <scope>NUCLEOTIDE SEQUENCE</scope>
    <source>
        <strain evidence="10">23406</strain>
    </source>
</reference>
<dbReference type="InterPro" id="IPR026033">
    <property type="entry name" value="Azg-like_bact_archaea"/>
</dbReference>
<name>A0A9D1NBI2_9FIRM</name>
<dbReference type="PIRSF" id="PIRSF005353">
    <property type="entry name" value="PbuG"/>
    <property type="match status" value="1"/>
</dbReference>
<keyword evidence="7 8" id="KW-0472">Membrane</keyword>
<evidence type="ECO:0000256" key="5">
    <source>
        <dbReference type="ARBA" id="ARBA00022692"/>
    </source>
</evidence>
<keyword evidence="5 8" id="KW-0812">Transmembrane</keyword>
<proteinExistence type="inferred from homology"/>
<evidence type="ECO:0000313" key="10">
    <source>
        <dbReference type="EMBL" id="HIU99586.1"/>
    </source>
</evidence>
<evidence type="ECO:0000256" key="4">
    <source>
        <dbReference type="ARBA" id="ARBA00022475"/>
    </source>
</evidence>
<feature type="transmembrane region" description="Helical" evidence="9">
    <location>
        <begin position="211"/>
        <end position="233"/>
    </location>
</feature>
<dbReference type="InterPro" id="IPR006043">
    <property type="entry name" value="NCS2"/>
</dbReference>
<feature type="transmembrane region" description="Helical" evidence="9">
    <location>
        <begin position="18"/>
        <end position="39"/>
    </location>
</feature>
<keyword evidence="3 8" id="KW-0813">Transport</keyword>
<evidence type="ECO:0000256" key="1">
    <source>
        <dbReference type="ARBA" id="ARBA00004651"/>
    </source>
</evidence>
<dbReference type="GO" id="GO:0005886">
    <property type="term" value="C:plasma membrane"/>
    <property type="evidence" value="ECO:0007669"/>
    <property type="project" value="UniProtKB-SubCell"/>
</dbReference>
<dbReference type="Proteomes" id="UP000886891">
    <property type="component" value="Unassembled WGS sequence"/>
</dbReference>
<feature type="transmembrane region" description="Helical" evidence="9">
    <location>
        <begin position="449"/>
        <end position="467"/>
    </location>
</feature>
<keyword evidence="4 8" id="KW-1003">Cell membrane</keyword>
<evidence type="ECO:0000256" key="7">
    <source>
        <dbReference type="ARBA" id="ARBA00023136"/>
    </source>
</evidence>
<evidence type="ECO:0000256" key="6">
    <source>
        <dbReference type="ARBA" id="ARBA00022989"/>
    </source>
</evidence>
<organism evidence="10 11">
    <name type="scientific">Candidatus Stercoripulliclostridium merdipullorum</name>
    <dbReference type="NCBI Taxonomy" id="2840952"/>
    <lineage>
        <taxon>Bacteria</taxon>
        <taxon>Bacillati</taxon>
        <taxon>Bacillota</taxon>
        <taxon>Clostridia</taxon>
        <taxon>Eubacteriales</taxon>
        <taxon>Candidatus Stercoripulliclostridium</taxon>
    </lineage>
</organism>
<comment type="subcellular location">
    <subcellularLocation>
        <location evidence="1 8">Cell membrane</location>
        <topology evidence="1 8">Multi-pass membrane protein</topology>
    </subcellularLocation>
</comment>
<feature type="transmembrane region" description="Helical" evidence="9">
    <location>
        <begin position="275"/>
        <end position="300"/>
    </location>
</feature>
<accession>A0A9D1NBI2</accession>
<evidence type="ECO:0000256" key="3">
    <source>
        <dbReference type="ARBA" id="ARBA00022448"/>
    </source>
</evidence>